<reference evidence="1 2" key="1">
    <citation type="submission" date="2022-05" db="EMBL/GenBank/DDBJ databases">
        <authorList>
            <consortium name="Genoscope - CEA"/>
            <person name="William W."/>
        </authorList>
    </citation>
    <scope>NUCLEOTIDE SEQUENCE [LARGE SCALE GENOMIC DNA]</scope>
</reference>
<evidence type="ECO:0000313" key="2">
    <source>
        <dbReference type="Proteomes" id="UP001159427"/>
    </source>
</evidence>
<name>A0ABN8L9D6_9CNID</name>
<proteinExistence type="predicted"/>
<comment type="caution">
    <text evidence="1">The sequence shown here is derived from an EMBL/GenBank/DDBJ whole genome shotgun (WGS) entry which is preliminary data.</text>
</comment>
<evidence type="ECO:0000313" key="1">
    <source>
        <dbReference type="EMBL" id="CAH3013604.1"/>
    </source>
</evidence>
<protein>
    <submittedName>
        <fullName evidence="1">Uncharacterized protein</fullName>
    </submittedName>
</protein>
<dbReference type="EMBL" id="CALNXI010000001">
    <property type="protein sequence ID" value="CAH3013604.1"/>
    <property type="molecule type" value="Genomic_DNA"/>
</dbReference>
<accession>A0ABN8L9D6</accession>
<keyword evidence="2" id="KW-1185">Reference proteome</keyword>
<organism evidence="1 2">
    <name type="scientific">Porites evermanni</name>
    <dbReference type="NCBI Taxonomy" id="104178"/>
    <lineage>
        <taxon>Eukaryota</taxon>
        <taxon>Metazoa</taxon>
        <taxon>Cnidaria</taxon>
        <taxon>Anthozoa</taxon>
        <taxon>Hexacorallia</taxon>
        <taxon>Scleractinia</taxon>
        <taxon>Fungiina</taxon>
        <taxon>Poritidae</taxon>
        <taxon>Porites</taxon>
    </lineage>
</organism>
<dbReference type="Proteomes" id="UP001159427">
    <property type="component" value="Unassembled WGS sequence"/>
</dbReference>
<gene>
    <name evidence="1" type="ORF">PEVE_00000031</name>
</gene>
<sequence>MMDTLSNRTMRNSPVQNSMKKCCAVFTVTSDVTHCVEEKLAVTKAIGVTGVLESSRYNVVARMSTSYLKTQRRTRKQTQPEAAHILFWLVMALHQAYKCKF</sequence>